<dbReference type="Gene3D" id="3.40.50.1100">
    <property type="match status" value="2"/>
</dbReference>
<comment type="subunit">
    <text evidence="5">Homotetramer.</text>
</comment>
<dbReference type="InterPro" id="IPR036052">
    <property type="entry name" value="TrpB-like_PALP_sf"/>
</dbReference>
<dbReference type="EC" id="4.3.1.19" evidence="12"/>
<evidence type="ECO:0000259" key="14">
    <source>
        <dbReference type="PROSITE" id="PS51672"/>
    </source>
</evidence>
<evidence type="ECO:0000256" key="8">
    <source>
        <dbReference type="ARBA" id="ARBA00022737"/>
    </source>
</evidence>
<keyword evidence="10 12" id="KW-0456">Lyase</keyword>
<dbReference type="InterPro" id="IPR001721">
    <property type="entry name" value="TD_ACT-like"/>
</dbReference>
<organism evidence="15 16">
    <name type="scientific">Papiliotrema laurentii</name>
    <name type="common">Cryptococcus laurentii</name>
    <dbReference type="NCBI Taxonomy" id="5418"/>
    <lineage>
        <taxon>Eukaryota</taxon>
        <taxon>Fungi</taxon>
        <taxon>Dikarya</taxon>
        <taxon>Basidiomycota</taxon>
        <taxon>Agaricomycotina</taxon>
        <taxon>Tremellomycetes</taxon>
        <taxon>Tremellales</taxon>
        <taxon>Rhynchogastremaceae</taxon>
        <taxon>Papiliotrema</taxon>
    </lineage>
</organism>
<evidence type="ECO:0000256" key="10">
    <source>
        <dbReference type="ARBA" id="ARBA00023239"/>
    </source>
</evidence>
<dbReference type="GO" id="GO:0006567">
    <property type="term" value="P:L-threonine catabolic process"/>
    <property type="evidence" value="ECO:0007669"/>
    <property type="project" value="TreeGrafter"/>
</dbReference>
<dbReference type="InterPro" id="IPR045865">
    <property type="entry name" value="ACT-like_dom_sf"/>
</dbReference>
<evidence type="ECO:0000256" key="4">
    <source>
        <dbReference type="ARBA" id="ARBA00010869"/>
    </source>
</evidence>
<evidence type="ECO:0000256" key="9">
    <source>
        <dbReference type="ARBA" id="ARBA00022898"/>
    </source>
</evidence>
<keyword evidence="6 12" id="KW-0028">Amino-acid biosynthesis</keyword>
<dbReference type="GO" id="GO:0003941">
    <property type="term" value="F:L-serine ammonia-lyase activity"/>
    <property type="evidence" value="ECO:0007669"/>
    <property type="project" value="TreeGrafter"/>
</dbReference>
<evidence type="ECO:0000256" key="1">
    <source>
        <dbReference type="ARBA" id="ARBA00001274"/>
    </source>
</evidence>
<dbReference type="InterPro" id="IPR000634">
    <property type="entry name" value="Ser/Thr_deHydtase_PyrdxlP-BS"/>
</dbReference>
<gene>
    <name evidence="15" type="ORF">DB88DRAFT_480468</name>
</gene>
<evidence type="ECO:0000256" key="13">
    <source>
        <dbReference type="SAM" id="MobiDB-lite"/>
    </source>
</evidence>
<dbReference type="FunFam" id="3.40.50.1100:FF:000008">
    <property type="entry name" value="L-threonine dehydratase"/>
    <property type="match status" value="1"/>
</dbReference>
<comment type="pathway">
    <text evidence="3 12">Amino-acid biosynthesis; L-isoleucine biosynthesis; 2-oxobutanoate from L-threonine: step 1/1.</text>
</comment>
<keyword evidence="11 12" id="KW-0100">Branched-chain amino acid biosynthesis</keyword>
<evidence type="ECO:0000313" key="16">
    <source>
        <dbReference type="Proteomes" id="UP001182556"/>
    </source>
</evidence>
<dbReference type="PANTHER" id="PTHR48078:SF11">
    <property type="entry name" value="THREONINE DEHYDRATASE, MITOCHONDRIAL"/>
    <property type="match status" value="1"/>
</dbReference>
<evidence type="ECO:0000256" key="5">
    <source>
        <dbReference type="ARBA" id="ARBA00011881"/>
    </source>
</evidence>
<evidence type="ECO:0000256" key="12">
    <source>
        <dbReference type="RuleBase" id="RU362012"/>
    </source>
</evidence>
<evidence type="ECO:0000256" key="7">
    <source>
        <dbReference type="ARBA" id="ARBA00022624"/>
    </source>
</evidence>
<dbReference type="InterPro" id="IPR001926">
    <property type="entry name" value="TrpB-like_PALP"/>
</dbReference>
<proteinExistence type="inferred from homology"/>
<dbReference type="Proteomes" id="UP001182556">
    <property type="component" value="Unassembled WGS sequence"/>
</dbReference>
<dbReference type="AlphaFoldDB" id="A0AAD9FTS5"/>
<feature type="compositionally biased region" description="Polar residues" evidence="13">
    <location>
        <begin position="31"/>
        <end position="40"/>
    </location>
</feature>
<dbReference type="Pfam" id="PF00291">
    <property type="entry name" value="PALP"/>
    <property type="match status" value="1"/>
</dbReference>
<feature type="compositionally biased region" description="Polar residues" evidence="13">
    <location>
        <begin position="9"/>
        <end position="19"/>
    </location>
</feature>
<dbReference type="Gene3D" id="3.40.1020.10">
    <property type="entry name" value="Biosynthetic Threonine Deaminase, Domain 3"/>
    <property type="match status" value="1"/>
</dbReference>
<dbReference type="NCBIfam" id="TIGR01124">
    <property type="entry name" value="ilvA_2Cterm"/>
    <property type="match status" value="1"/>
</dbReference>
<dbReference type="NCBIfam" id="NF006674">
    <property type="entry name" value="PRK09224.1"/>
    <property type="match status" value="1"/>
</dbReference>
<keyword evidence="7 12" id="KW-0412">Isoleucine biosynthesis</keyword>
<dbReference type="InterPro" id="IPR005787">
    <property type="entry name" value="Thr_deHydtase_biosynth"/>
</dbReference>
<dbReference type="GO" id="GO:0009097">
    <property type="term" value="P:isoleucine biosynthetic process"/>
    <property type="evidence" value="ECO:0007669"/>
    <property type="project" value="UniProtKB-UniRule"/>
</dbReference>
<dbReference type="InterPro" id="IPR038110">
    <property type="entry name" value="TD_ACT-like_sf"/>
</dbReference>
<protein>
    <recommendedName>
        <fullName evidence="12">Threonine dehydratase</fullName>
        <ecNumber evidence="12">4.3.1.19</ecNumber>
    </recommendedName>
    <alternativeName>
        <fullName evidence="12">Threonine deaminase</fullName>
    </alternativeName>
</protein>
<dbReference type="PANTHER" id="PTHR48078">
    <property type="entry name" value="THREONINE DEHYDRATASE, MITOCHONDRIAL-RELATED"/>
    <property type="match status" value="1"/>
</dbReference>
<dbReference type="Pfam" id="PF00585">
    <property type="entry name" value="Thr_dehydrat_C"/>
    <property type="match status" value="2"/>
</dbReference>
<dbReference type="CDD" id="cd01562">
    <property type="entry name" value="Thr-dehyd"/>
    <property type="match status" value="1"/>
</dbReference>
<dbReference type="PROSITE" id="PS51672">
    <property type="entry name" value="ACT_LIKE"/>
    <property type="match status" value="1"/>
</dbReference>
<comment type="similarity">
    <text evidence="4 12">Belongs to the serine/threonine dehydratase family.</text>
</comment>
<comment type="catalytic activity">
    <reaction evidence="1 12">
        <text>L-threonine = 2-oxobutanoate + NH4(+)</text>
        <dbReference type="Rhea" id="RHEA:22108"/>
        <dbReference type="ChEBI" id="CHEBI:16763"/>
        <dbReference type="ChEBI" id="CHEBI:28938"/>
        <dbReference type="ChEBI" id="CHEBI:57926"/>
        <dbReference type="EC" id="4.3.1.19"/>
    </reaction>
</comment>
<evidence type="ECO:0000256" key="11">
    <source>
        <dbReference type="ARBA" id="ARBA00023304"/>
    </source>
</evidence>
<accession>A0AAD9FTS5</accession>
<dbReference type="GO" id="GO:0030170">
    <property type="term" value="F:pyridoxal phosphate binding"/>
    <property type="evidence" value="ECO:0007669"/>
    <property type="project" value="InterPro"/>
</dbReference>
<comment type="cofactor">
    <cofactor evidence="2 12">
        <name>pyridoxal 5'-phosphate</name>
        <dbReference type="ChEBI" id="CHEBI:597326"/>
    </cofactor>
</comment>
<keyword evidence="8" id="KW-0677">Repeat</keyword>
<evidence type="ECO:0000313" key="15">
    <source>
        <dbReference type="EMBL" id="KAK1926035.1"/>
    </source>
</evidence>
<dbReference type="FunFam" id="3.40.1020.10:FF:000001">
    <property type="entry name" value="L-threonine dehydratase"/>
    <property type="match status" value="1"/>
</dbReference>
<dbReference type="SUPFAM" id="SSF55021">
    <property type="entry name" value="ACT-like"/>
    <property type="match status" value="1"/>
</dbReference>
<feature type="domain" description="ACT-like" evidence="14">
    <location>
        <begin position="520"/>
        <end position="591"/>
    </location>
</feature>
<dbReference type="GO" id="GO:0004794">
    <property type="term" value="F:threonine deaminase activity"/>
    <property type="evidence" value="ECO:0007669"/>
    <property type="project" value="UniProtKB-UniRule"/>
</dbReference>
<evidence type="ECO:0000256" key="3">
    <source>
        <dbReference type="ARBA" id="ARBA00004810"/>
    </source>
</evidence>
<evidence type="ECO:0000256" key="6">
    <source>
        <dbReference type="ARBA" id="ARBA00022605"/>
    </source>
</evidence>
<dbReference type="PROSITE" id="PS00165">
    <property type="entry name" value="DEHYDRATASE_SER_THR"/>
    <property type="match status" value="1"/>
</dbReference>
<evidence type="ECO:0000256" key="2">
    <source>
        <dbReference type="ARBA" id="ARBA00001933"/>
    </source>
</evidence>
<dbReference type="SUPFAM" id="SSF53686">
    <property type="entry name" value="Tryptophan synthase beta subunit-like PLP-dependent enzymes"/>
    <property type="match status" value="1"/>
</dbReference>
<dbReference type="GO" id="GO:0006565">
    <property type="term" value="P:L-serine catabolic process"/>
    <property type="evidence" value="ECO:0007669"/>
    <property type="project" value="TreeGrafter"/>
</dbReference>
<feature type="region of interest" description="Disordered" evidence="13">
    <location>
        <begin position="1"/>
        <end position="58"/>
    </location>
</feature>
<dbReference type="EMBL" id="JAODAN010000002">
    <property type="protein sequence ID" value="KAK1926035.1"/>
    <property type="molecule type" value="Genomic_DNA"/>
</dbReference>
<sequence length="602" mass="65446">MPPMDISTPKATSSGSQLNGDVHQAPLRSPTHASTTIEYTSSAPLPPSSSAHAQNGEEDEDIPTHLYDRLPSHMLEDGKPDYLRMILMSKVYTAPLNLKETPLTLAVNLSARLGNEIWLKREDLHPVFSFKIRGAYNMMAHLTDAEKKKGVITCSAGNHAQGVALSGNALGIPATVLMPVSTPSIKWRNVQRLGARVILHGSDFDAAKAECLRLAEQDGLTFIPPYDNPYIVAGQGTIAMEMFRQIKDADEIDGIFASVGGGGLVAGISAYVKRVAKPSVKVVGVETVDGDAMDRSLKKGKRVLLDEVGPFADGTAVRIVGEEPFRVCKELLDGVVCVNNDEICAAIKDVFEETRSVPEPSGALALAGLKAHIVRNGLQNANKRFVAIISGGNMNFGRLRFVAERAELGERREVLMSVKVPEQPGSFIKFHSLLDGRAVTEFTYRYSTPSKAFIICSFLLRSSPSSASGPSPEARAKEVGEILASLKENGIEALDLSEDEFAKSHVRHLVGGRSHVEHERIFRFEFPERPGALGKFLAGMKPDWNISLFHYRNHGADVGKILAGIQVPPGAEAAFDSFLDQLGYPFVEETQNQAYKNFLCVD</sequence>
<dbReference type="InterPro" id="IPR050147">
    <property type="entry name" value="Ser/Thr_Dehydratase"/>
</dbReference>
<comment type="caution">
    <text evidence="15">The sequence shown here is derived from an EMBL/GenBank/DDBJ whole genome shotgun (WGS) entry which is preliminary data.</text>
</comment>
<name>A0AAD9FTS5_PAPLA</name>
<reference evidence="15" key="1">
    <citation type="submission" date="2023-02" db="EMBL/GenBank/DDBJ databases">
        <title>Identification and recombinant expression of a fungal hydrolase from Papiliotrema laurentii that hydrolyzes apple cutin and clears colloidal polyester polyurethane.</title>
        <authorList>
            <consortium name="DOE Joint Genome Institute"/>
            <person name="Roman V.A."/>
            <person name="Bojanowski C."/>
            <person name="Crable B.R."/>
            <person name="Wagner D.N."/>
            <person name="Hung C.S."/>
            <person name="Nadeau L.J."/>
            <person name="Schratz L."/>
            <person name="Haridas S."/>
            <person name="Pangilinan J."/>
            <person name="Lipzen A."/>
            <person name="Na H."/>
            <person name="Yan M."/>
            <person name="Ng V."/>
            <person name="Grigoriev I.V."/>
            <person name="Spatafora J.W."/>
            <person name="Barlow D."/>
            <person name="Biffinger J."/>
            <person name="Kelley-Loughnane N."/>
            <person name="Varaljay V.A."/>
            <person name="Crookes-Goodson W.J."/>
        </authorList>
    </citation>
    <scope>NUCLEOTIDE SEQUENCE</scope>
    <source>
        <strain evidence="15">5307AH</strain>
    </source>
</reference>
<keyword evidence="16" id="KW-1185">Reference proteome</keyword>
<keyword evidence="9 12" id="KW-0663">Pyridoxal phosphate</keyword>
<dbReference type="CDD" id="cd04907">
    <property type="entry name" value="ACT_ThrD-I_2"/>
    <property type="match status" value="1"/>
</dbReference>